<dbReference type="NCBIfam" id="TIGR00370">
    <property type="entry name" value="5-oxoprolinase subunit PxpB"/>
    <property type="match status" value="1"/>
</dbReference>
<evidence type="ECO:0000256" key="1">
    <source>
        <dbReference type="ARBA" id="ARBA00022741"/>
    </source>
</evidence>
<accession>A0A1B2E776</accession>
<evidence type="ECO:0000256" key="3">
    <source>
        <dbReference type="ARBA" id="ARBA00022840"/>
    </source>
</evidence>
<organism evidence="5">
    <name type="scientific">Paenibacillus ihbetae</name>
    <dbReference type="NCBI Taxonomy" id="1870820"/>
    <lineage>
        <taxon>Bacteria</taxon>
        <taxon>Bacillati</taxon>
        <taxon>Bacillota</taxon>
        <taxon>Bacilli</taxon>
        <taxon>Bacillales</taxon>
        <taxon>Paenibacillaceae</taxon>
        <taxon>Paenibacillus</taxon>
    </lineage>
</organism>
<dbReference type="Gene3D" id="3.30.1360.40">
    <property type="match status" value="1"/>
</dbReference>
<evidence type="ECO:0000313" key="5">
    <source>
        <dbReference type="EMBL" id="ANY75834.1"/>
    </source>
</evidence>
<dbReference type="SMART" id="SM00796">
    <property type="entry name" value="AHS1"/>
    <property type="match status" value="1"/>
</dbReference>
<dbReference type="KEGG" id="pib:BBD41_26470"/>
<dbReference type="Gene3D" id="2.40.100.10">
    <property type="entry name" value="Cyclophilin-like"/>
    <property type="match status" value="1"/>
</dbReference>
<proteinExistence type="predicted"/>
<sequence length="242" mass="26720">MSNSYSMHPLGDAAVLVQLGDGISDAVHQRVVDFTQRVERNPFRGFIECVPSFTTVSIYYDPLTVQKPDDSNSTFDVVCSLLQERFKADEEDGNPLSIQDVVDIPVCYGGDYGPDLEIVAEHNGITADEVIRLHSGQDYLVYAIGFAPGFPYIGGVPERIAAPRKPTPRPRIPAGSVGIAGTQTGIYPIETPGGWQIIGRTPLALFRPDRQPPTLLQGGQYIRFRPIDRAEYDRLREVKLCD</sequence>
<dbReference type="InterPro" id="IPR029000">
    <property type="entry name" value="Cyclophilin-like_dom_sf"/>
</dbReference>
<keyword evidence="3" id="KW-0067">ATP-binding</keyword>
<protein>
    <submittedName>
        <fullName evidence="5">Kinase inhibitor</fullName>
    </submittedName>
</protein>
<dbReference type="InterPro" id="IPR010016">
    <property type="entry name" value="PxpB"/>
</dbReference>
<gene>
    <name evidence="5" type="ORF">BBD41_26470</name>
</gene>
<dbReference type="PANTHER" id="PTHR34698">
    <property type="entry name" value="5-OXOPROLINASE SUBUNIT B"/>
    <property type="match status" value="1"/>
</dbReference>
<dbReference type="SUPFAM" id="SSF50891">
    <property type="entry name" value="Cyclophilin-like"/>
    <property type="match status" value="1"/>
</dbReference>
<dbReference type="EMBL" id="CP016809">
    <property type="protein sequence ID" value="ANY75834.1"/>
    <property type="molecule type" value="Genomic_DNA"/>
</dbReference>
<feature type="domain" description="Carboxyltransferase" evidence="4">
    <location>
        <begin position="5"/>
        <end position="216"/>
    </location>
</feature>
<dbReference type="InterPro" id="IPR003833">
    <property type="entry name" value="CT_C_D"/>
</dbReference>
<keyword evidence="1" id="KW-0547">Nucleotide-binding</keyword>
<dbReference type="GO" id="GO:0005524">
    <property type="term" value="F:ATP binding"/>
    <property type="evidence" value="ECO:0007669"/>
    <property type="project" value="UniProtKB-KW"/>
</dbReference>
<dbReference type="RefSeq" id="WP_099479640.1">
    <property type="nucleotide sequence ID" value="NZ_CP016809.1"/>
</dbReference>
<name>A0A1B2E776_9BACL</name>
<reference evidence="5" key="1">
    <citation type="submission" date="2016-08" db="EMBL/GenBank/DDBJ databases">
        <title>Complete Genome Seqeunce of Paenibacillus sp. nov. IHBB 9852 from high altitute lake of Indian trans-Himalayas.</title>
        <authorList>
            <person name="Kiran S."/>
            <person name="Swarnkar M.K."/>
            <person name="Rana A."/>
            <person name="Tewari R."/>
            <person name="Gulati A."/>
        </authorList>
    </citation>
    <scope>NUCLEOTIDE SEQUENCE [LARGE SCALE GENOMIC DNA]</scope>
    <source>
        <strain evidence="5">IHBB 9852</strain>
    </source>
</reference>
<keyword evidence="2" id="KW-0378">Hydrolase</keyword>
<evidence type="ECO:0000259" key="4">
    <source>
        <dbReference type="SMART" id="SM00796"/>
    </source>
</evidence>
<dbReference type="Pfam" id="PF02682">
    <property type="entry name" value="CT_C_D"/>
    <property type="match status" value="1"/>
</dbReference>
<dbReference type="AlphaFoldDB" id="A0A1B2E776"/>
<dbReference type="PANTHER" id="PTHR34698:SF2">
    <property type="entry name" value="5-OXOPROLINASE SUBUNIT B"/>
    <property type="match status" value="1"/>
</dbReference>
<dbReference type="GO" id="GO:0016787">
    <property type="term" value="F:hydrolase activity"/>
    <property type="evidence" value="ECO:0007669"/>
    <property type="project" value="UniProtKB-KW"/>
</dbReference>
<evidence type="ECO:0000256" key="2">
    <source>
        <dbReference type="ARBA" id="ARBA00022801"/>
    </source>
</evidence>
<dbReference type="SUPFAM" id="SSF160467">
    <property type="entry name" value="PH0987 N-terminal domain-like"/>
    <property type="match status" value="1"/>
</dbReference>